<organism evidence="2 3">
    <name type="scientific">Trinickia soli</name>
    <dbReference type="NCBI Taxonomy" id="380675"/>
    <lineage>
        <taxon>Bacteria</taxon>
        <taxon>Pseudomonadati</taxon>
        <taxon>Pseudomonadota</taxon>
        <taxon>Betaproteobacteria</taxon>
        <taxon>Burkholderiales</taxon>
        <taxon>Burkholderiaceae</taxon>
        <taxon>Trinickia</taxon>
    </lineage>
</organism>
<gene>
    <name evidence="2" type="ORF">C0Z19_13190</name>
</gene>
<evidence type="ECO:0000313" key="3">
    <source>
        <dbReference type="Proteomes" id="UP000235347"/>
    </source>
</evidence>
<reference evidence="2 3" key="1">
    <citation type="submission" date="2018-01" db="EMBL/GenBank/DDBJ databases">
        <title>Whole genome analyses suggest that Burkholderia sensu lato contains two further novel genera in the rhizoxinica-symbiotica group Mycetohabitans gen. nov., and Trinickia gen. nov.: implications for the evolution of diazotrophy and nodulation in the Burkholderiaceae.</title>
        <authorList>
            <person name="Estrada-de los Santos P."/>
            <person name="Palmer M."/>
            <person name="Chavez-Ramirez B."/>
            <person name="Beukes C."/>
            <person name="Steenkamp E.T."/>
            <person name="Hirsch A.M."/>
            <person name="Manyaka P."/>
            <person name="Maluk M."/>
            <person name="Lafos M."/>
            <person name="Crook M."/>
            <person name="Gross E."/>
            <person name="Simon M.F."/>
            <person name="Bueno dos Reis Junior F."/>
            <person name="Poole P.S."/>
            <person name="Venter S.N."/>
            <person name="James E.K."/>
        </authorList>
    </citation>
    <scope>NUCLEOTIDE SEQUENCE [LARGE SCALE GENOMIC DNA]</scope>
    <source>
        <strain evidence="2 3">GP25-8</strain>
    </source>
</reference>
<comment type="caution">
    <text evidence="2">The sequence shown here is derived from an EMBL/GenBank/DDBJ whole genome shotgun (WGS) entry which is preliminary data.</text>
</comment>
<proteinExistence type="predicted"/>
<dbReference type="AlphaFoldDB" id="A0A2N7W5T8"/>
<keyword evidence="3" id="KW-1185">Reference proteome</keyword>
<evidence type="ECO:0000256" key="1">
    <source>
        <dbReference type="SAM" id="SignalP"/>
    </source>
</evidence>
<dbReference type="EMBL" id="PNYB01000009">
    <property type="protein sequence ID" value="PMS24753.1"/>
    <property type="molecule type" value="Genomic_DNA"/>
</dbReference>
<feature type="chain" id="PRO_5014646736" description="Adhesin" evidence="1">
    <location>
        <begin position="30"/>
        <end position="167"/>
    </location>
</feature>
<feature type="signal peptide" evidence="1">
    <location>
        <begin position="1"/>
        <end position="29"/>
    </location>
</feature>
<accession>A0A2N7W5T8</accession>
<name>A0A2N7W5T8_9BURK</name>
<dbReference type="Proteomes" id="UP000235347">
    <property type="component" value="Unassembled WGS sequence"/>
</dbReference>
<sequence>MSFNALAAMHRFALSALVPGLATTFAAIAAPGALAQSSGNPGDIIVERQVMPRDAFHAVPRDENPVAVRATTFPAPAFDATVGTLVSDADLTQAHGSQGVERNGVGGLASLQALTKILGGSATGSNVAMGPGGIAQSTTGIGGTITTSVTGALAPLTTGIAGLGGLK</sequence>
<protein>
    <recommendedName>
        <fullName evidence="4">Adhesin</fullName>
    </recommendedName>
</protein>
<evidence type="ECO:0000313" key="2">
    <source>
        <dbReference type="EMBL" id="PMS24753.1"/>
    </source>
</evidence>
<evidence type="ECO:0008006" key="4">
    <source>
        <dbReference type="Google" id="ProtNLM"/>
    </source>
</evidence>
<keyword evidence="1" id="KW-0732">Signal</keyword>
<dbReference type="RefSeq" id="WP_102610267.1">
    <property type="nucleotide sequence ID" value="NZ_CADIKD010000003.1"/>
</dbReference>